<organism evidence="1">
    <name type="scientific">Anguilla anguilla</name>
    <name type="common">European freshwater eel</name>
    <name type="synonym">Muraena anguilla</name>
    <dbReference type="NCBI Taxonomy" id="7936"/>
    <lineage>
        <taxon>Eukaryota</taxon>
        <taxon>Metazoa</taxon>
        <taxon>Chordata</taxon>
        <taxon>Craniata</taxon>
        <taxon>Vertebrata</taxon>
        <taxon>Euteleostomi</taxon>
        <taxon>Actinopterygii</taxon>
        <taxon>Neopterygii</taxon>
        <taxon>Teleostei</taxon>
        <taxon>Anguilliformes</taxon>
        <taxon>Anguillidae</taxon>
        <taxon>Anguilla</taxon>
    </lineage>
</organism>
<reference evidence="1" key="2">
    <citation type="journal article" date="2015" name="Fish Shellfish Immunol.">
        <title>Early steps in the European eel (Anguilla anguilla)-Vibrio vulnificus interaction in the gills: Role of the RtxA13 toxin.</title>
        <authorList>
            <person name="Callol A."/>
            <person name="Pajuelo D."/>
            <person name="Ebbesson L."/>
            <person name="Teles M."/>
            <person name="MacKenzie S."/>
            <person name="Amaro C."/>
        </authorList>
    </citation>
    <scope>NUCLEOTIDE SEQUENCE</scope>
</reference>
<protein>
    <submittedName>
        <fullName evidence="1">Uncharacterized protein</fullName>
    </submittedName>
</protein>
<name>A0A0E9QXL7_ANGAN</name>
<accession>A0A0E9QXL7</accession>
<evidence type="ECO:0000313" key="1">
    <source>
        <dbReference type="EMBL" id="JAH21594.1"/>
    </source>
</evidence>
<reference evidence="1" key="1">
    <citation type="submission" date="2014-11" db="EMBL/GenBank/DDBJ databases">
        <authorList>
            <person name="Amaro Gonzalez C."/>
        </authorList>
    </citation>
    <scope>NUCLEOTIDE SEQUENCE</scope>
</reference>
<dbReference type="EMBL" id="GBXM01086983">
    <property type="protein sequence ID" value="JAH21594.1"/>
    <property type="molecule type" value="Transcribed_RNA"/>
</dbReference>
<proteinExistence type="predicted"/>
<sequence length="12" mass="1355">MHDSAHPLFAQT</sequence>